<comment type="similarity">
    <text evidence="1">Belongs to the CutC family.</text>
</comment>
<comment type="caution">
    <text evidence="3">The sequence shown here is derived from an EMBL/GenBank/DDBJ whole genome shotgun (WGS) entry which is preliminary data.</text>
</comment>
<name>A0AAN7ZNZ8_9COLE</name>
<dbReference type="SUPFAM" id="SSF110395">
    <property type="entry name" value="CutC-like"/>
    <property type="match status" value="1"/>
</dbReference>
<dbReference type="GO" id="GO:0005507">
    <property type="term" value="F:copper ion binding"/>
    <property type="evidence" value="ECO:0007669"/>
    <property type="project" value="TreeGrafter"/>
</dbReference>
<evidence type="ECO:0000313" key="4">
    <source>
        <dbReference type="Proteomes" id="UP001329430"/>
    </source>
</evidence>
<reference evidence="3 4" key="1">
    <citation type="journal article" date="2024" name="Insects">
        <title>An Improved Chromosome-Level Genome Assembly of the Firefly Pyrocoelia pectoralis.</title>
        <authorList>
            <person name="Fu X."/>
            <person name="Meyer-Rochow V.B."/>
            <person name="Ballantyne L."/>
            <person name="Zhu X."/>
        </authorList>
    </citation>
    <scope>NUCLEOTIDE SEQUENCE [LARGE SCALE GENOMIC DNA]</scope>
    <source>
        <strain evidence="3">XCY_ONT2</strain>
    </source>
</reference>
<proteinExistence type="inferred from homology"/>
<protein>
    <recommendedName>
        <fullName evidence="2">Copper homeostasis protein cutC homolog</fullName>
    </recommendedName>
</protein>
<accession>A0AAN7ZNZ8</accession>
<dbReference type="PANTHER" id="PTHR12598">
    <property type="entry name" value="COPPER HOMEOSTASIS PROTEIN CUTC"/>
    <property type="match status" value="1"/>
</dbReference>
<keyword evidence="4" id="KW-1185">Reference proteome</keyword>
<dbReference type="HAMAP" id="MF_00795">
    <property type="entry name" value="CutC"/>
    <property type="match status" value="1"/>
</dbReference>
<dbReference type="AlphaFoldDB" id="A0AAN7ZNZ8"/>
<organism evidence="3 4">
    <name type="scientific">Pyrocoelia pectoralis</name>
    <dbReference type="NCBI Taxonomy" id="417401"/>
    <lineage>
        <taxon>Eukaryota</taxon>
        <taxon>Metazoa</taxon>
        <taxon>Ecdysozoa</taxon>
        <taxon>Arthropoda</taxon>
        <taxon>Hexapoda</taxon>
        <taxon>Insecta</taxon>
        <taxon>Pterygota</taxon>
        <taxon>Neoptera</taxon>
        <taxon>Endopterygota</taxon>
        <taxon>Coleoptera</taxon>
        <taxon>Polyphaga</taxon>
        <taxon>Elateriformia</taxon>
        <taxon>Elateroidea</taxon>
        <taxon>Lampyridae</taxon>
        <taxon>Lampyrinae</taxon>
        <taxon>Pyrocoelia</taxon>
    </lineage>
</organism>
<dbReference type="InterPro" id="IPR005627">
    <property type="entry name" value="CutC-like"/>
</dbReference>
<gene>
    <name evidence="3" type="ORF">RI129_005886</name>
</gene>
<dbReference type="FunFam" id="3.20.20.380:FF:000001">
    <property type="entry name" value="Copper homeostasis protein CutC"/>
    <property type="match status" value="1"/>
</dbReference>
<evidence type="ECO:0000256" key="1">
    <source>
        <dbReference type="ARBA" id="ARBA00007768"/>
    </source>
</evidence>
<dbReference type="Gene3D" id="3.20.20.380">
    <property type="entry name" value="Copper homeostasis (CutC) domain"/>
    <property type="match status" value="1"/>
</dbReference>
<dbReference type="Pfam" id="PF03932">
    <property type="entry name" value="CutC"/>
    <property type="match status" value="1"/>
</dbReference>
<evidence type="ECO:0000256" key="2">
    <source>
        <dbReference type="ARBA" id="ARBA00019014"/>
    </source>
</evidence>
<dbReference type="PANTHER" id="PTHR12598:SF0">
    <property type="entry name" value="COPPER HOMEOSTASIS PROTEIN CUTC HOMOLOG"/>
    <property type="match status" value="1"/>
</dbReference>
<dbReference type="InterPro" id="IPR036822">
    <property type="entry name" value="CutC-like_dom_sf"/>
</dbReference>
<sequence length="245" mass="27499">MPKLLEVCVDNFESALAAISGGADRIELCSSLVEGGLTPSPGLLAQIQQVNNKKVPIFCMVRCRPSNFVYTREEIDIMVEDIKILKQKGADGFVFGALLENGDVDMKKCRDILKSCFPLPVTFHRAFDFCRRPTIEVEVIIDLGFTRLLTSGQQKNAQMGVKLIEKLCDQVENRIIIVPAGGITKDNLKYIMEHTDANEYHGSFRKLKNETKHEENEVLLGEKDGQLYVADEQLIGEIVHMLKND</sequence>
<dbReference type="Proteomes" id="UP001329430">
    <property type="component" value="Chromosome 4"/>
</dbReference>
<evidence type="ECO:0000313" key="3">
    <source>
        <dbReference type="EMBL" id="KAK5644586.1"/>
    </source>
</evidence>
<dbReference type="EMBL" id="JAVRBK010000004">
    <property type="protein sequence ID" value="KAK5644586.1"/>
    <property type="molecule type" value="Genomic_DNA"/>
</dbReference>